<proteinExistence type="predicted"/>
<evidence type="ECO:0000313" key="2">
    <source>
        <dbReference type="EMBL" id="QEZ70303.1"/>
    </source>
</evidence>
<dbReference type="EMBL" id="CP032452">
    <property type="protein sequence ID" value="QEZ70303.1"/>
    <property type="molecule type" value="Genomic_DNA"/>
</dbReference>
<dbReference type="AlphaFoldDB" id="A0A5P3XJ23"/>
<protein>
    <submittedName>
        <fullName evidence="2">Uncharacterized protein</fullName>
    </submittedName>
</protein>
<sequence>MSIFFLISFMIFLIYFLSMVCIRYSYISNLAIKNKLDFNSFYIRNNILAYDTGFNKITDNIAFSLYKIYNKC</sequence>
<gene>
    <name evidence="2" type="ORF">D4A35_15885</name>
</gene>
<organism evidence="2 3">
    <name type="scientific">Paraclostridium bifermentans</name>
    <name type="common">Clostridium bifermentans</name>
    <dbReference type="NCBI Taxonomy" id="1490"/>
    <lineage>
        <taxon>Bacteria</taxon>
        <taxon>Bacillati</taxon>
        <taxon>Bacillota</taxon>
        <taxon>Clostridia</taxon>
        <taxon>Peptostreptococcales</taxon>
        <taxon>Peptostreptococcaceae</taxon>
        <taxon>Paraclostridium</taxon>
    </lineage>
</organism>
<dbReference type="RefSeq" id="WP_150887157.1">
    <property type="nucleotide sequence ID" value="NZ_CP032452.1"/>
</dbReference>
<keyword evidence="1" id="KW-1133">Transmembrane helix</keyword>
<keyword evidence="1" id="KW-0472">Membrane</keyword>
<evidence type="ECO:0000313" key="3">
    <source>
        <dbReference type="Proteomes" id="UP000326961"/>
    </source>
</evidence>
<feature type="transmembrane region" description="Helical" evidence="1">
    <location>
        <begin position="6"/>
        <end position="26"/>
    </location>
</feature>
<name>A0A5P3XJ23_PARBF</name>
<accession>A0A5P3XJ23</accession>
<reference evidence="2 3" key="1">
    <citation type="submission" date="2018-09" db="EMBL/GenBank/DDBJ databases">
        <title>A clostridial neurotoxin that targets Anopheles mosquitoes.</title>
        <authorList>
            <person name="Contreras E."/>
            <person name="Masuyer G."/>
            <person name="Qureshi N."/>
            <person name="Chawla S."/>
            <person name="Lim H.L."/>
            <person name="Chen J."/>
            <person name="Stenmark P."/>
            <person name="Gill S."/>
        </authorList>
    </citation>
    <scope>NUCLEOTIDE SEQUENCE [LARGE SCALE GENOMIC DNA]</scope>
    <source>
        <strain evidence="2 3">Cbm</strain>
    </source>
</reference>
<keyword evidence="1" id="KW-0812">Transmembrane</keyword>
<evidence type="ECO:0000256" key="1">
    <source>
        <dbReference type="SAM" id="Phobius"/>
    </source>
</evidence>
<dbReference type="Proteomes" id="UP000326961">
    <property type="component" value="Chromosome"/>
</dbReference>